<dbReference type="OrthoDB" id="1751726at2759"/>
<evidence type="ECO:0008006" key="3">
    <source>
        <dbReference type="Google" id="ProtNLM"/>
    </source>
</evidence>
<keyword evidence="2" id="KW-1185">Reference proteome</keyword>
<dbReference type="AlphaFoldDB" id="A0A9W7HH99"/>
<sequence length="200" mass="23435">MSDNVDLTALQRQMDEMKVDKNTMKDRMDKFDTILDEVQEDLRKIIAAVTREVESPTPVTPEKNRQSATNIHPKQYGKKHVQVTFIDDKEKYSMNLDKPGLLASKPQLTSPTDEKWKFEGQWAKKANTSMLQENSKVKRGSPDNWWNSLNLKHKIEPDMFDEENPRGWIRKCEKYFTIFNIPENHKMEIAAMYLSEKAEI</sequence>
<evidence type="ECO:0000313" key="1">
    <source>
        <dbReference type="EMBL" id="GMI75790.1"/>
    </source>
</evidence>
<protein>
    <recommendedName>
        <fullName evidence="3">Retrotransposon gag domain-containing protein</fullName>
    </recommendedName>
</protein>
<reference evidence="1" key="1">
    <citation type="submission" date="2023-05" db="EMBL/GenBank/DDBJ databases">
        <title>Genome and transcriptome analyses reveal genes involved in the formation of fine ridges on petal epidermal cells in Hibiscus trionum.</title>
        <authorList>
            <person name="Koshimizu S."/>
            <person name="Masuda S."/>
            <person name="Ishii T."/>
            <person name="Shirasu K."/>
            <person name="Hoshino A."/>
            <person name="Arita M."/>
        </authorList>
    </citation>
    <scope>NUCLEOTIDE SEQUENCE</scope>
    <source>
        <strain evidence="1">Hamamatsu line</strain>
    </source>
</reference>
<comment type="caution">
    <text evidence="1">The sequence shown here is derived from an EMBL/GenBank/DDBJ whole genome shotgun (WGS) entry which is preliminary data.</text>
</comment>
<dbReference type="EMBL" id="BSYR01000012">
    <property type="protein sequence ID" value="GMI75790.1"/>
    <property type="molecule type" value="Genomic_DNA"/>
</dbReference>
<accession>A0A9W7HH99</accession>
<proteinExistence type="predicted"/>
<dbReference type="Proteomes" id="UP001165190">
    <property type="component" value="Unassembled WGS sequence"/>
</dbReference>
<gene>
    <name evidence="1" type="ORF">HRI_001248300</name>
</gene>
<name>A0A9W7HH99_HIBTR</name>
<organism evidence="1 2">
    <name type="scientific">Hibiscus trionum</name>
    <name type="common">Flower of an hour</name>
    <dbReference type="NCBI Taxonomy" id="183268"/>
    <lineage>
        <taxon>Eukaryota</taxon>
        <taxon>Viridiplantae</taxon>
        <taxon>Streptophyta</taxon>
        <taxon>Embryophyta</taxon>
        <taxon>Tracheophyta</taxon>
        <taxon>Spermatophyta</taxon>
        <taxon>Magnoliopsida</taxon>
        <taxon>eudicotyledons</taxon>
        <taxon>Gunneridae</taxon>
        <taxon>Pentapetalae</taxon>
        <taxon>rosids</taxon>
        <taxon>malvids</taxon>
        <taxon>Malvales</taxon>
        <taxon>Malvaceae</taxon>
        <taxon>Malvoideae</taxon>
        <taxon>Hibiscus</taxon>
    </lineage>
</organism>
<evidence type="ECO:0000313" key="2">
    <source>
        <dbReference type="Proteomes" id="UP001165190"/>
    </source>
</evidence>